<evidence type="ECO:0000256" key="4">
    <source>
        <dbReference type="ARBA" id="ARBA00022519"/>
    </source>
</evidence>
<feature type="transmembrane region" description="Helical" evidence="8">
    <location>
        <begin position="155"/>
        <end position="176"/>
    </location>
</feature>
<feature type="transmembrane region" description="Helical" evidence="8">
    <location>
        <begin position="74"/>
        <end position="98"/>
    </location>
</feature>
<dbReference type="Proteomes" id="UP000432089">
    <property type="component" value="Unassembled WGS sequence"/>
</dbReference>
<evidence type="ECO:0000256" key="6">
    <source>
        <dbReference type="ARBA" id="ARBA00022989"/>
    </source>
</evidence>
<dbReference type="GO" id="GO:0055085">
    <property type="term" value="P:transmembrane transport"/>
    <property type="evidence" value="ECO:0007669"/>
    <property type="project" value="InterPro"/>
</dbReference>
<dbReference type="PANTHER" id="PTHR43357">
    <property type="entry name" value="INNER MEMBRANE ABC TRANSPORTER PERMEASE PROTEIN YDCV"/>
    <property type="match status" value="1"/>
</dbReference>
<feature type="transmembrane region" description="Helical" evidence="8">
    <location>
        <begin position="211"/>
        <end position="236"/>
    </location>
</feature>
<organism evidence="10 11">
    <name type="scientific">Plantimonas leprariae</name>
    <dbReference type="NCBI Taxonomy" id="2615207"/>
    <lineage>
        <taxon>Bacteria</taxon>
        <taxon>Pseudomonadati</taxon>
        <taxon>Pseudomonadota</taxon>
        <taxon>Alphaproteobacteria</taxon>
        <taxon>Hyphomicrobiales</taxon>
        <taxon>Aurantimonadaceae</taxon>
        <taxon>Plantimonas</taxon>
    </lineage>
</organism>
<evidence type="ECO:0000256" key="2">
    <source>
        <dbReference type="ARBA" id="ARBA00022448"/>
    </source>
</evidence>
<keyword evidence="3" id="KW-1003">Cell membrane</keyword>
<comment type="similarity">
    <text evidence="8">Belongs to the binding-protein-dependent transport system permease family.</text>
</comment>
<keyword evidence="6 8" id="KW-1133">Transmembrane helix</keyword>
<evidence type="ECO:0000259" key="9">
    <source>
        <dbReference type="PROSITE" id="PS50928"/>
    </source>
</evidence>
<accession>A0A7V7TV04</accession>
<feature type="domain" description="ABC transmembrane type-1" evidence="9">
    <location>
        <begin position="74"/>
        <end position="275"/>
    </location>
</feature>
<keyword evidence="7 8" id="KW-0472">Membrane</keyword>
<keyword evidence="4" id="KW-0997">Cell inner membrane</keyword>
<dbReference type="Pfam" id="PF00528">
    <property type="entry name" value="BPD_transp_1"/>
    <property type="match status" value="1"/>
</dbReference>
<dbReference type="InterPro" id="IPR035906">
    <property type="entry name" value="MetI-like_sf"/>
</dbReference>
<protein>
    <submittedName>
        <fullName evidence="10">ABC transporter permease subunit</fullName>
    </submittedName>
</protein>
<sequence length="313" mass="33076">MVPLPSRRLEWTVRLYVGCFLVFLAAPLAAACLFAFNDSTFPSLPWRGFTLDWFFGRAEPKLGLLHDRRLVRSIGVSAATGAAVAVLATAIGLGNAFLFERCRFPLKRLLYVIMIVPLVIPGIVLGLSILVLANATATALQAATGVDPAFLRPGAPLVVLGQLSFLVTVSTLILGARLAKFDRAQEEAALNLGAGWARVMGTITLPFLKPAILSSLIVCFLVSFENFTTTLMLVGSDPPLTVAMYDRMSKAGSTPVLNAVSLLLVAGCAVLALASILVQREAKPRREASAAPVARDAAVPVPAPCHATVGSLS</sequence>
<dbReference type="PANTHER" id="PTHR43357:SF4">
    <property type="entry name" value="INNER MEMBRANE ABC TRANSPORTER PERMEASE PROTEIN YDCV"/>
    <property type="match status" value="1"/>
</dbReference>
<feature type="transmembrane region" description="Helical" evidence="8">
    <location>
        <begin position="256"/>
        <end position="278"/>
    </location>
</feature>
<dbReference type="Gene3D" id="1.10.3720.10">
    <property type="entry name" value="MetI-like"/>
    <property type="match status" value="1"/>
</dbReference>
<reference evidence="10 11" key="1">
    <citation type="submission" date="2019-09" db="EMBL/GenBank/DDBJ databases">
        <title>YIM 132180 draft genome.</title>
        <authorList>
            <person name="Zhang K."/>
        </authorList>
    </citation>
    <scope>NUCLEOTIDE SEQUENCE [LARGE SCALE GENOMIC DNA]</scope>
    <source>
        <strain evidence="10 11">YIM 132180</strain>
    </source>
</reference>
<dbReference type="PROSITE" id="PS50928">
    <property type="entry name" value="ABC_TM1"/>
    <property type="match status" value="1"/>
</dbReference>
<dbReference type="GO" id="GO:0005886">
    <property type="term" value="C:plasma membrane"/>
    <property type="evidence" value="ECO:0007669"/>
    <property type="project" value="UniProtKB-SubCell"/>
</dbReference>
<evidence type="ECO:0000313" key="11">
    <source>
        <dbReference type="Proteomes" id="UP000432089"/>
    </source>
</evidence>
<keyword evidence="2 8" id="KW-0813">Transport</keyword>
<evidence type="ECO:0000256" key="3">
    <source>
        <dbReference type="ARBA" id="ARBA00022475"/>
    </source>
</evidence>
<comment type="subcellular location">
    <subcellularLocation>
        <location evidence="1">Cell inner membrane</location>
        <topology evidence="1">Multi-pass membrane protein</topology>
    </subcellularLocation>
    <subcellularLocation>
        <location evidence="8">Cell membrane</location>
        <topology evidence="8">Multi-pass membrane protein</topology>
    </subcellularLocation>
</comment>
<dbReference type="RefSeq" id="WP_150972182.1">
    <property type="nucleotide sequence ID" value="NZ_VZDO01000017.1"/>
</dbReference>
<evidence type="ECO:0000256" key="5">
    <source>
        <dbReference type="ARBA" id="ARBA00022692"/>
    </source>
</evidence>
<keyword evidence="5 8" id="KW-0812">Transmembrane</keyword>
<dbReference type="InterPro" id="IPR000515">
    <property type="entry name" value="MetI-like"/>
</dbReference>
<evidence type="ECO:0000256" key="1">
    <source>
        <dbReference type="ARBA" id="ARBA00004429"/>
    </source>
</evidence>
<proteinExistence type="inferred from homology"/>
<dbReference type="EMBL" id="VZDO01000017">
    <property type="protein sequence ID" value="KAB0677333.1"/>
    <property type="molecule type" value="Genomic_DNA"/>
</dbReference>
<dbReference type="PROSITE" id="PS51257">
    <property type="entry name" value="PROKAR_LIPOPROTEIN"/>
    <property type="match status" value="1"/>
</dbReference>
<feature type="transmembrane region" description="Helical" evidence="8">
    <location>
        <begin position="110"/>
        <end position="135"/>
    </location>
</feature>
<dbReference type="AlphaFoldDB" id="A0A7V7TV04"/>
<gene>
    <name evidence="10" type="ORF">F6X38_18230</name>
</gene>
<name>A0A7V7TV04_9HYPH</name>
<comment type="caution">
    <text evidence="10">The sequence shown here is derived from an EMBL/GenBank/DDBJ whole genome shotgun (WGS) entry which is preliminary data.</text>
</comment>
<feature type="transmembrane region" description="Helical" evidence="8">
    <location>
        <begin position="12"/>
        <end position="36"/>
    </location>
</feature>
<dbReference type="CDD" id="cd06261">
    <property type="entry name" value="TM_PBP2"/>
    <property type="match status" value="1"/>
</dbReference>
<evidence type="ECO:0000256" key="7">
    <source>
        <dbReference type="ARBA" id="ARBA00023136"/>
    </source>
</evidence>
<dbReference type="SUPFAM" id="SSF161098">
    <property type="entry name" value="MetI-like"/>
    <property type="match status" value="1"/>
</dbReference>
<keyword evidence="11" id="KW-1185">Reference proteome</keyword>
<evidence type="ECO:0000256" key="8">
    <source>
        <dbReference type="RuleBase" id="RU363032"/>
    </source>
</evidence>
<evidence type="ECO:0000313" key="10">
    <source>
        <dbReference type="EMBL" id="KAB0677333.1"/>
    </source>
</evidence>